<protein>
    <submittedName>
        <fullName evidence="1">Uncharacterized protein</fullName>
    </submittedName>
</protein>
<evidence type="ECO:0000313" key="2">
    <source>
        <dbReference type="Proteomes" id="UP001589692"/>
    </source>
</evidence>
<sequence length="126" mass="14852">MENIRSVFFAFGGNFSIRSWSRRRDISAPCRRIFSSNSNEGNFELAFIRRPFWRQNEEISQICRQYRRFFRGGKEILVKIETEPDARLFPQSKFPLRFQLFNGSDPVFAKSSGRRVEVPEAPPRSP</sequence>
<organism evidence="1 2">
    <name type="scientific">Rhizobium puerariae</name>
    <dbReference type="NCBI Taxonomy" id="1585791"/>
    <lineage>
        <taxon>Bacteria</taxon>
        <taxon>Pseudomonadati</taxon>
        <taxon>Pseudomonadota</taxon>
        <taxon>Alphaproteobacteria</taxon>
        <taxon>Hyphomicrobiales</taxon>
        <taxon>Rhizobiaceae</taxon>
        <taxon>Rhizobium/Agrobacterium group</taxon>
        <taxon>Rhizobium</taxon>
    </lineage>
</organism>
<comment type="caution">
    <text evidence="1">The sequence shown here is derived from an EMBL/GenBank/DDBJ whole genome shotgun (WGS) entry which is preliminary data.</text>
</comment>
<dbReference type="RefSeq" id="WP_377264718.1">
    <property type="nucleotide sequence ID" value="NZ_JBHMAA010000029.1"/>
</dbReference>
<gene>
    <name evidence="1" type="ORF">ACFFP0_23855</name>
</gene>
<reference evidence="1 2" key="1">
    <citation type="submission" date="2024-09" db="EMBL/GenBank/DDBJ databases">
        <authorList>
            <person name="Sun Q."/>
            <person name="Mori K."/>
        </authorList>
    </citation>
    <scope>NUCLEOTIDE SEQUENCE [LARGE SCALE GENOMIC DNA]</scope>
    <source>
        <strain evidence="1 2">TBRC 4938</strain>
    </source>
</reference>
<proteinExistence type="predicted"/>
<dbReference type="EMBL" id="JBHMAA010000029">
    <property type="protein sequence ID" value="MFB9951895.1"/>
    <property type="molecule type" value="Genomic_DNA"/>
</dbReference>
<dbReference type="Proteomes" id="UP001589692">
    <property type="component" value="Unassembled WGS sequence"/>
</dbReference>
<accession>A0ABV6ARH1</accession>
<evidence type="ECO:0000313" key="1">
    <source>
        <dbReference type="EMBL" id="MFB9951895.1"/>
    </source>
</evidence>
<name>A0ABV6ARH1_9HYPH</name>
<keyword evidence="2" id="KW-1185">Reference proteome</keyword>